<dbReference type="EMBL" id="KE343693">
    <property type="protein sequence ID" value="EXB38457.1"/>
    <property type="molecule type" value="Genomic_DNA"/>
</dbReference>
<dbReference type="AlphaFoldDB" id="W9QRM9"/>
<proteinExistence type="predicted"/>
<organism evidence="1 2">
    <name type="scientific">Morus notabilis</name>
    <dbReference type="NCBI Taxonomy" id="981085"/>
    <lineage>
        <taxon>Eukaryota</taxon>
        <taxon>Viridiplantae</taxon>
        <taxon>Streptophyta</taxon>
        <taxon>Embryophyta</taxon>
        <taxon>Tracheophyta</taxon>
        <taxon>Spermatophyta</taxon>
        <taxon>Magnoliopsida</taxon>
        <taxon>eudicotyledons</taxon>
        <taxon>Gunneridae</taxon>
        <taxon>Pentapetalae</taxon>
        <taxon>rosids</taxon>
        <taxon>fabids</taxon>
        <taxon>Rosales</taxon>
        <taxon>Moraceae</taxon>
        <taxon>Moreae</taxon>
        <taxon>Morus</taxon>
    </lineage>
</organism>
<reference evidence="2" key="1">
    <citation type="submission" date="2013-01" db="EMBL/GenBank/DDBJ databases">
        <title>Draft Genome Sequence of a Mulberry Tree, Morus notabilis C.K. Schneid.</title>
        <authorList>
            <person name="He N."/>
            <person name="Zhao S."/>
        </authorList>
    </citation>
    <scope>NUCLEOTIDE SEQUENCE</scope>
</reference>
<evidence type="ECO:0000313" key="2">
    <source>
        <dbReference type="Proteomes" id="UP000030645"/>
    </source>
</evidence>
<name>W9QRM9_9ROSA</name>
<sequence length="64" mass="6877">MASQRVCLCVQLSFLSKASTSSLVKLSTLAKLARRQPLLCRLGLVANLSTYAGYATDLICDLPC</sequence>
<evidence type="ECO:0000313" key="1">
    <source>
        <dbReference type="EMBL" id="EXB38457.1"/>
    </source>
</evidence>
<keyword evidence="2" id="KW-1185">Reference proteome</keyword>
<accession>W9QRM9</accession>
<gene>
    <name evidence="1" type="ORF">L484_022358</name>
</gene>
<protein>
    <submittedName>
        <fullName evidence="1">Uncharacterized protein</fullName>
    </submittedName>
</protein>
<dbReference type="Proteomes" id="UP000030645">
    <property type="component" value="Unassembled WGS sequence"/>
</dbReference>